<evidence type="ECO:0000313" key="3">
    <source>
        <dbReference type="EMBL" id="PTL59533.1"/>
    </source>
</evidence>
<protein>
    <submittedName>
        <fullName evidence="3">Uncharacterized protein</fullName>
    </submittedName>
</protein>
<accession>A0A2T4UJV7</accession>
<evidence type="ECO:0000313" key="4">
    <source>
        <dbReference type="Proteomes" id="UP000240739"/>
    </source>
</evidence>
<comment type="caution">
    <text evidence="3">The sequence shown here is derived from an EMBL/GenBank/DDBJ whole genome shotgun (WGS) entry which is preliminary data.</text>
</comment>
<dbReference type="AlphaFoldDB" id="A0A2T4UJV7"/>
<sequence>MPRIATLLLALLAALALAAGPAAARDSHAPAGARGDWLPSDVWVMSGWLPYDEARLESLLHVTRQDLDAWLDDRRSLGALAARHGHPDRRRLAALLVAPRAADHRGTPLATLRARALDTLTQPHLARHLLFHVYHSHQLPRHARQVFGVSTAGYLRLRDRGRTPRRIAAAGGLSGRSLHGRLHAFFADRARRGVAAGAISPREARDLLAVQDAGLDAYIDRPYRTSAQQACYAGQHHHDGGHDSRECPGTGGQMDMS</sequence>
<evidence type="ECO:0000256" key="1">
    <source>
        <dbReference type="SAM" id="MobiDB-lite"/>
    </source>
</evidence>
<gene>
    <name evidence="3" type="ORF">C7Y72_07660</name>
</gene>
<name>A0A2T4UJV7_9ACTN</name>
<reference evidence="3 4" key="1">
    <citation type="submission" date="2018-03" db="EMBL/GenBank/DDBJ databases">
        <title>Aquarubrobacter algicola gen. nov., sp. nov., a novel actinobacterium isolated from shallow eutrophic lake during the end of cyanobacterial harmful algal blooms.</title>
        <authorList>
            <person name="Chun S.J."/>
        </authorList>
    </citation>
    <scope>NUCLEOTIDE SEQUENCE [LARGE SCALE GENOMIC DNA]</scope>
    <source>
        <strain evidence="3 4">Seoho-28</strain>
    </source>
</reference>
<feature type="region of interest" description="Disordered" evidence="1">
    <location>
        <begin position="234"/>
        <end position="257"/>
    </location>
</feature>
<dbReference type="OrthoDB" id="5243113at2"/>
<dbReference type="Proteomes" id="UP000240739">
    <property type="component" value="Unassembled WGS sequence"/>
</dbReference>
<feature type="compositionally biased region" description="Basic and acidic residues" evidence="1">
    <location>
        <begin position="236"/>
        <end position="246"/>
    </location>
</feature>
<dbReference type="EMBL" id="PYYB01000001">
    <property type="protein sequence ID" value="PTL59533.1"/>
    <property type="molecule type" value="Genomic_DNA"/>
</dbReference>
<keyword evidence="2" id="KW-0732">Signal</keyword>
<evidence type="ECO:0000256" key="2">
    <source>
        <dbReference type="SAM" id="SignalP"/>
    </source>
</evidence>
<proteinExistence type="predicted"/>
<dbReference type="RefSeq" id="WP_107568178.1">
    <property type="nucleotide sequence ID" value="NZ_PYYB01000001.1"/>
</dbReference>
<keyword evidence="4" id="KW-1185">Reference proteome</keyword>
<feature type="signal peptide" evidence="2">
    <location>
        <begin position="1"/>
        <end position="24"/>
    </location>
</feature>
<feature type="chain" id="PRO_5015625292" evidence="2">
    <location>
        <begin position="25"/>
        <end position="257"/>
    </location>
</feature>
<organism evidence="3 4">
    <name type="scientific">Paraconexibacter algicola</name>
    <dbReference type="NCBI Taxonomy" id="2133960"/>
    <lineage>
        <taxon>Bacteria</taxon>
        <taxon>Bacillati</taxon>
        <taxon>Actinomycetota</taxon>
        <taxon>Thermoleophilia</taxon>
        <taxon>Solirubrobacterales</taxon>
        <taxon>Paraconexibacteraceae</taxon>
        <taxon>Paraconexibacter</taxon>
    </lineage>
</organism>